<dbReference type="RefSeq" id="WP_349545881.1">
    <property type="nucleotide sequence ID" value="NZ_JAOALG010000003.1"/>
</dbReference>
<evidence type="ECO:0000313" key="2">
    <source>
        <dbReference type="Proteomes" id="UP001469089"/>
    </source>
</evidence>
<gene>
    <name evidence="1" type="ORF">N0A02_33000</name>
</gene>
<keyword evidence="1" id="KW-0614">Plasmid</keyword>
<geneLocation type="plasmid" evidence="1">
    <name>pl1</name>
</geneLocation>
<organism evidence="1 2">
    <name type="scientific">Paraburkholderia acidicola</name>
    <dbReference type="NCBI Taxonomy" id="1912599"/>
    <lineage>
        <taxon>Bacteria</taxon>
        <taxon>Pseudomonadati</taxon>
        <taxon>Pseudomonadota</taxon>
        <taxon>Betaproteobacteria</taxon>
        <taxon>Burkholderiales</taxon>
        <taxon>Burkholderiaceae</taxon>
        <taxon>Paraburkholderia</taxon>
    </lineage>
</organism>
<dbReference type="EMBL" id="JAOALG010000003">
    <property type="protein sequence ID" value="MEQ5844282.1"/>
    <property type="molecule type" value="Genomic_DNA"/>
</dbReference>
<evidence type="ECO:0000313" key="1">
    <source>
        <dbReference type="EMBL" id="MEQ5844282.1"/>
    </source>
</evidence>
<reference evidence="1 2" key="1">
    <citation type="journal article" date="2024" name="Chem. Sci.">
        <title>Discovery of a lagriamide polyketide by integrated genome mining, isotopic labeling, and untargeted metabolomics.</title>
        <authorList>
            <person name="Fergusson C.H."/>
            <person name="Saulog J."/>
            <person name="Paulo B.S."/>
            <person name="Wilson D.M."/>
            <person name="Liu D.Y."/>
            <person name="Morehouse N.J."/>
            <person name="Waterworth S."/>
            <person name="Barkei J."/>
            <person name="Gray C.A."/>
            <person name="Kwan J.C."/>
            <person name="Eustaquio A.S."/>
            <person name="Linington R.G."/>
        </authorList>
    </citation>
    <scope>NUCLEOTIDE SEQUENCE [LARGE SCALE GENOMIC DNA]</scope>
    <source>
        <strain evidence="1 2">RL17-338-BIF-B</strain>
    </source>
</reference>
<proteinExistence type="predicted"/>
<keyword evidence="2" id="KW-1185">Reference proteome</keyword>
<comment type="caution">
    <text evidence="1">The sequence shown here is derived from an EMBL/GenBank/DDBJ whole genome shotgun (WGS) entry which is preliminary data.</text>
</comment>
<dbReference type="Proteomes" id="UP001469089">
    <property type="component" value="Unassembled WGS sequence"/>
</dbReference>
<accession>A0ABV1LYJ8</accession>
<evidence type="ECO:0008006" key="3">
    <source>
        <dbReference type="Google" id="ProtNLM"/>
    </source>
</evidence>
<protein>
    <recommendedName>
        <fullName evidence="3">Swt1-like HEPN domain-containing protein</fullName>
    </recommendedName>
</protein>
<sequence length="274" mass="31215">MSTDEMRNLVRHRLETLERWLRRLIDDTLNAHYDGSLAKLPIKNEIVKAAVERRLKEPDRYPREVDALLFSDLVTILCHPQLFASRFQDALKGAFPDGTAEARTFLDRIAEARNPLSHANDITSHQALRVACYSGDVIDSLKAHYASINMAQTYNAPSFIRVWDDRGNSAQIEKTEGCHFDFKGTQLRPGDSLQLEVQPDESFPADSYKVEWTVSNVNPPVVCLGKSFFVTIENRHVSQTGLAIMAKIISTRDWHRHGEHDAIFWVWYSALPPV</sequence>
<name>A0ABV1LYJ8_9BURK</name>